<name>A0ABD0WES9_UMBPY</name>
<reference evidence="7 8" key="1">
    <citation type="submission" date="2024-06" db="EMBL/GenBank/DDBJ databases">
        <authorList>
            <person name="Pan Q."/>
            <person name="Wen M."/>
            <person name="Jouanno E."/>
            <person name="Zahm M."/>
            <person name="Klopp C."/>
            <person name="Cabau C."/>
            <person name="Louis A."/>
            <person name="Berthelot C."/>
            <person name="Parey E."/>
            <person name="Roest Crollius H."/>
            <person name="Montfort J."/>
            <person name="Robinson-Rechavi M."/>
            <person name="Bouchez O."/>
            <person name="Lampietro C."/>
            <person name="Lopez Roques C."/>
            <person name="Donnadieu C."/>
            <person name="Postlethwait J."/>
            <person name="Bobe J."/>
            <person name="Verreycken H."/>
            <person name="Guiguen Y."/>
        </authorList>
    </citation>
    <scope>NUCLEOTIDE SEQUENCE [LARGE SCALE GENOMIC DNA]</scope>
    <source>
        <strain evidence="7">Up_M1</strain>
        <tissue evidence="7">Testis</tissue>
    </source>
</reference>
<dbReference type="InterPro" id="IPR011520">
    <property type="entry name" value="Vg_fam"/>
</dbReference>
<sequence>MSCLDVMYPAYGHYAQYATATPAFINSFQAPIALRSPSPHCRNLTMESTGTTRAPEATIRTGPSSSSSSCSSSSYPSARRPEGSPKEKLEVPEAEYPTSRCVLFTYYQGDISSVVDEHFSRALSSYIEAEGRRRPPNMATGEGWGYAQGQAYGPPRALHELYSPSGLDPHHHYGTLLMPTMRPPHLGTLPGHHPYEVNKLDPTTPWPALLPSGEMALNMDAGLQHHKKGKELYWF</sequence>
<evidence type="ECO:0000256" key="4">
    <source>
        <dbReference type="ARBA" id="ARBA00023242"/>
    </source>
</evidence>
<keyword evidence="3" id="KW-0804">Transcription</keyword>
<dbReference type="Pfam" id="PF07545">
    <property type="entry name" value="Vg_Tdu"/>
    <property type="match status" value="1"/>
</dbReference>
<comment type="subcellular location">
    <subcellularLocation>
        <location evidence="1">Nucleus</location>
    </subcellularLocation>
</comment>
<organism evidence="7 8">
    <name type="scientific">Umbra pygmaea</name>
    <name type="common">Eastern mudminnow</name>
    <dbReference type="NCBI Taxonomy" id="75934"/>
    <lineage>
        <taxon>Eukaryota</taxon>
        <taxon>Metazoa</taxon>
        <taxon>Chordata</taxon>
        <taxon>Craniata</taxon>
        <taxon>Vertebrata</taxon>
        <taxon>Euteleostomi</taxon>
        <taxon>Actinopterygii</taxon>
        <taxon>Neopterygii</taxon>
        <taxon>Teleostei</taxon>
        <taxon>Protacanthopterygii</taxon>
        <taxon>Esociformes</taxon>
        <taxon>Umbridae</taxon>
        <taxon>Umbra</taxon>
    </lineage>
</organism>
<evidence type="ECO:0000256" key="5">
    <source>
        <dbReference type="ARBA" id="ARBA00025784"/>
    </source>
</evidence>
<dbReference type="PANTHER" id="PTHR15950:SF22">
    <property type="entry name" value="VESTIGIAL LIKE 2B"/>
    <property type="match status" value="1"/>
</dbReference>
<feature type="compositionally biased region" description="Basic and acidic residues" evidence="6">
    <location>
        <begin position="79"/>
        <end position="91"/>
    </location>
</feature>
<proteinExistence type="inferred from homology"/>
<keyword evidence="4" id="KW-0539">Nucleus</keyword>
<dbReference type="AlphaFoldDB" id="A0ABD0WES9"/>
<evidence type="ECO:0000313" key="7">
    <source>
        <dbReference type="EMBL" id="KAL0969586.1"/>
    </source>
</evidence>
<dbReference type="EMBL" id="JAGEUA010000007">
    <property type="protein sequence ID" value="KAL0969586.1"/>
    <property type="molecule type" value="Genomic_DNA"/>
</dbReference>
<dbReference type="PANTHER" id="PTHR15950">
    <property type="entry name" value="TRANSCRIPTION COFACTOR VESTIGIAL-LIKE PROTEIN"/>
    <property type="match status" value="1"/>
</dbReference>
<dbReference type="Proteomes" id="UP001557470">
    <property type="component" value="Unassembled WGS sequence"/>
</dbReference>
<evidence type="ECO:0008006" key="9">
    <source>
        <dbReference type="Google" id="ProtNLM"/>
    </source>
</evidence>
<keyword evidence="8" id="KW-1185">Reference proteome</keyword>
<dbReference type="GO" id="GO:0005634">
    <property type="term" value="C:nucleus"/>
    <property type="evidence" value="ECO:0007669"/>
    <property type="project" value="UniProtKB-SubCell"/>
</dbReference>
<evidence type="ECO:0000256" key="1">
    <source>
        <dbReference type="ARBA" id="ARBA00004123"/>
    </source>
</evidence>
<evidence type="ECO:0000256" key="6">
    <source>
        <dbReference type="SAM" id="MobiDB-lite"/>
    </source>
</evidence>
<evidence type="ECO:0000313" key="8">
    <source>
        <dbReference type="Proteomes" id="UP001557470"/>
    </source>
</evidence>
<evidence type="ECO:0000256" key="3">
    <source>
        <dbReference type="ARBA" id="ARBA00023163"/>
    </source>
</evidence>
<accession>A0ABD0WES9</accession>
<comment type="similarity">
    <text evidence="5">Belongs to the vestigial family.</text>
</comment>
<protein>
    <recommendedName>
        <fullName evidence="9">Vestigial</fullName>
    </recommendedName>
</protein>
<keyword evidence="2" id="KW-0805">Transcription regulation</keyword>
<evidence type="ECO:0000256" key="2">
    <source>
        <dbReference type="ARBA" id="ARBA00023015"/>
    </source>
</evidence>
<feature type="compositionally biased region" description="Low complexity" evidence="6">
    <location>
        <begin position="64"/>
        <end position="74"/>
    </location>
</feature>
<comment type="caution">
    <text evidence="7">The sequence shown here is derived from an EMBL/GenBank/DDBJ whole genome shotgun (WGS) entry which is preliminary data.</text>
</comment>
<feature type="region of interest" description="Disordered" evidence="6">
    <location>
        <begin position="39"/>
        <end position="92"/>
    </location>
</feature>
<gene>
    <name evidence="7" type="ORF">UPYG_G00229440</name>
</gene>